<organism evidence="2 3">
    <name type="scientific">Symbiodinium necroappetens</name>
    <dbReference type="NCBI Taxonomy" id="1628268"/>
    <lineage>
        <taxon>Eukaryota</taxon>
        <taxon>Sar</taxon>
        <taxon>Alveolata</taxon>
        <taxon>Dinophyceae</taxon>
        <taxon>Suessiales</taxon>
        <taxon>Symbiodiniaceae</taxon>
        <taxon>Symbiodinium</taxon>
    </lineage>
</organism>
<sequence length="82" mass="8827">ASTAWPAKSLVRLARPRAAWRMPQGRPPAMSGGNEPRRRACGSSNIVSSVPSPRASANPFLVIAKTSCFASKWQLSMSCIRT</sequence>
<feature type="region of interest" description="Disordered" evidence="1">
    <location>
        <begin position="22"/>
        <end position="51"/>
    </location>
</feature>
<protein>
    <submittedName>
        <fullName evidence="2">Uncharacterized protein</fullName>
    </submittedName>
</protein>
<gene>
    <name evidence="2" type="ORF">SNEC2469_LOCUS30172</name>
</gene>
<reference evidence="2" key="1">
    <citation type="submission" date="2021-02" db="EMBL/GenBank/DDBJ databases">
        <authorList>
            <person name="Dougan E. K."/>
            <person name="Rhodes N."/>
            <person name="Thang M."/>
            <person name="Chan C."/>
        </authorList>
    </citation>
    <scope>NUCLEOTIDE SEQUENCE</scope>
</reference>
<evidence type="ECO:0000256" key="1">
    <source>
        <dbReference type="SAM" id="MobiDB-lite"/>
    </source>
</evidence>
<dbReference type="AlphaFoldDB" id="A0A813BEW3"/>
<evidence type="ECO:0000313" key="3">
    <source>
        <dbReference type="Proteomes" id="UP000601435"/>
    </source>
</evidence>
<name>A0A813BEW3_9DINO</name>
<dbReference type="EMBL" id="CAJNJA010069691">
    <property type="protein sequence ID" value="CAE7898647.1"/>
    <property type="molecule type" value="Genomic_DNA"/>
</dbReference>
<keyword evidence="3" id="KW-1185">Reference proteome</keyword>
<accession>A0A813BEW3</accession>
<feature type="compositionally biased region" description="Polar residues" evidence="1">
    <location>
        <begin position="42"/>
        <end position="51"/>
    </location>
</feature>
<proteinExistence type="predicted"/>
<evidence type="ECO:0000313" key="2">
    <source>
        <dbReference type="EMBL" id="CAE7898647.1"/>
    </source>
</evidence>
<dbReference type="Proteomes" id="UP000601435">
    <property type="component" value="Unassembled WGS sequence"/>
</dbReference>
<feature type="non-terminal residue" evidence="2">
    <location>
        <position position="82"/>
    </location>
</feature>
<feature type="non-terminal residue" evidence="2">
    <location>
        <position position="1"/>
    </location>
</feature>
<comment type="caution">
    <text evidence="2">The sequence shown here is derived from an EMBL/GenBank/DDBJ whole genome shotgun (WGS) entry which is preliminary data.</text>
</comment>